<dbReference type="AlphaFoldDB" id="V9DGC7"/>
<dbReference type="VEuPathDB" id="FungiDB:G647_02716"/>
<proteinExistence type="predicted"/>
<dbReference type="CDD" id="cd00299">
    <property type="entry name" value="GST_C_family"/>
    <property type="match status" value="1"/>
</dbReference>
<dbReference type="InterPro" id="IPR036249">
    <property type="entry name" value="Thioredoxin-like_sf"/>
</dbReference>
<name>V9DGC7_9EURO</name>
<evidence type="ECO:0000313" key="2">
    <source>
        <dbReference type="EMBL" id="ETI25939.1"/>
    </source>
</evidence>
<sequence>MGSVSEPPVVLFDYQFAPNAQKARNLLSMCGIPFKVCEQPFVMPRPVLADLGITYRRIPVNAIGRDLYADNHVFLEAVQSAFPEKAAALAKSPADHAYEAFGYRTFWICLPLVPEKLMSEEFLKDRAELFSVFNRPDYKQLRPSALAEFRQTLDLVEKNFLAQGPWIGGEKCSIADIHASWMIKFVLQTLDVKNEPGFSERDFPKVHAWVNGLPLHTAENDAEKISADEAKQAILSSGYSAKDIGIDSADPTGLQAGVRVAVGTTDDATPGGRPQEGKLVGLSRSEVVIELENGIRMHFPRLGFVVKKA</sequence>
<evidence type="ECO:0000259" key="1">
    <source>
        <dbReference type="Pfam" id="PF25907"/>
    </source>
</evidence>
<dbReference type="InterPro" id="IPR058268">
    <property type="entry name" value="DUF7962"/>
</dbReference>
<dbReference type="GeneID" id="19981209"/>
<dbReference type="InterPro" id="IPR036282">
    <property type="entry name" value="Glutathione-S-Trfase_C_sf"/>
</dbReference>
<dbReference type="OrthoDB" id="202840at2759"/>
<dbReference type="Proteomes" id="UP000030678">
    <property type="component" value="Unassembled WGS sequence"/>
</dbReference>
<dbReference type="RefSeq" id="XP_008725284.1">
    <property type="nucleotide sequence ID" value="XM_008727062.1"/>
</dbReference>
<dbReference type="Pfam" id="PF25907">
    <property type="entry name" value="DUF7962"/>
    <property type="match status" value="1"/>
</dbReference>
<reference evidence="2 3" key="1">
    <citation type="submission" date="2013-03" db="EMBL/GenBank/DDBJ databases">
        <title>The Genome Sequence of Cladophialophora carrionii CBS 160.54.</title>
        <authorList>
            <consortium name="The Broad Institute Genomics Platform"/>
            <person name="Cuomo C."/>
            <person name="de Hoog S."/>
            <person name="Gorbushina A."/>
            <person name="Walker B."/>
            <person name="Young S.K."/>
            <person name="Zeng Q."/>
            <person name="Gargeya S."/>
            <person name="Fitzgerald M."/>
            <person name="Haas B."/>
            <person name="Abouelleil A."/>
            <person name="Allen A.W."/>
            <person name="Alvarado L."/>
            <person name="Arachchi H.M."/>
            <person name="Berlin A.M."/>
            <person name="Chapman S.B."/>
            <person name="Gainer-Dewar J."/>
            <person name="Goldberg J."/>
            <person name="Griggs A."/>
            <person name="Gujja S."/>
            <person name="Hansen M."/>
            <person name="Howarth C."/>
            <person name="Imamovic A."/>
            <person name="Ireland A."/>
            <person name="Larimer J."/>
            <person name="McCowan C."/>
            <person name="Murphy C."/>
            <person name="Pearson M."/>
            <person name="Poon T.W."/>
            <person name="Priest M."/>
            <person name="Roberts A."/>
            <person name="Saif S."/>
            <person name="Shea T."/>
            <person name="Sisk P."/>
            <person name="Sykes S."/>
            <person name="Wortman J."/>
            <person name="Nusbaum C."/>
            <person name="Birren B."/>
        </authorList>
    </citation>
    <scope>NUCLEOTIDE SEQUENCE [LARGE SCALE GENOMIC DNA]</scope>
    <source>
        <strain evidence="2 3">CBS 160.54</strain>
    </source>
</reference>
<dbReference type="SUPFAM" id="SSF47616">
    <property type="entry name" value="GST C-terminal domain-like"/>
    <property type="match status" value="1"/>
</dbReference>
<organism evidence="2 3">
    <name type="scientific">Cladophialophora carrionii CBS 160.54</name>
    <dbReference type="NCBI Taxonomy" id="1279043"/>
    <lineage>
        <taxon>Eukaryota</taxon>
        <taxon>Fungi</taxon>
        <taxon>Dikarya</taxon>
        <taxon>Ascomycota</taxon>
        <taxon>Pezizomycotina</taxon>
        <taxon>Eurotiomycetes</taxon>
        <taxon>Chaetothyriomycetidae</taxon>
        <taxon>Chaetothyriales</taxon>
        <taxon>Herpotrichiellaceae</taxon>
        <taxon>Cladophialophora</taxon>
    </lineage>
</organism>
<dbReference type="HOGENOM" id="CLU_039745_1_0_1"/>
<evidence type="ECO:0000313" key="3">
    <source>
        <dbReference type="Proteomes" id="UP000030678"/>
    </source>
</evidence>
<dbReference type="EMBL" id="KB822703">
    <property type="protein sequence ID" value="ETI25939.1"/>
    <property type="molecule type" value="Genomic_DNA"/>
</dbReference>
<protein>
    <recommendedName>
        <fullName evidence="1">DUF7962 domain-containing protein</fullName>
    </recommendedName>
</protein>
<dbReference type="Gene3D" id="3.40.30.110">
    <property type="match status" value="2"/>
</dbReference>
<dbReference type="SUPFAM" id="SSF52833">
    <property type="entry name" value="Thioredoxin-like"/>
    <property type="match status" value="1"/>
</dbReference>
<gene>
    <name evidence="2" type="ORF">G647_02716</name>
</gene>
<dbReference type="Gene3D" id="1.20.1050.10">
    <property type="match status" value="1"/>
</dbReference>
<feature type="domain" description="DUF7962" evidence="1">
    <location>
        <begin position="117"/>
        <end position="212"/>
    </location>
</feature>
<accession>V9DGC7</accession>